<feature type="transmembrane region" description="Helical" evidence="9">
    <location>
        <begin position="90"/>
        <end position="108"/>
    </location>
</feature>
<keyword evidence="2" id="KW-0813">Transport</keyword>
<evidence type="ECO:0000256" key="2">
    <source>
        <dbReference type="ARBA" id="ARBA00022448"/>
    </source>
</evidence>
<evidence type="ECO:0000313" key="12">
    <source>
        <dbReference type="Proteomes" id="UP001597453"/>
    </source>
</evidence>
<feature type="transmembrane region" description="Helical" evidence="9">
    <location>
        <begin position="55"/>
        <end position="78"/>
    </location>
</feature>
<feature type="transmembrane region" description="Helical" evidence="9">
    <location>
        <begin position="159"/>
        <end position="179"/>
    </location>
</feature>
<evidence type="ECO:0000256" key="8">
    <source>
        <dbReference type="SAM" id="MobiDB-lite"/>
    </source>
</evidence>
<dbReference type="InterPro" id="IPR013099">
    <property type="entry name" value="K_chnl_dom"/>
</dbReference>
<name>A0ABW5RJA7_9MICO</name>
<dbReference type="InterPro" id="IPR028325">
    <property type="entry name" value="VG_K_chnl"/>
</dbReference>
<keyword evidence="5" id="KW-0406">Ion transport</keyword>
<dbReference type="PANTHER" id="PTHR11537:SF254">
    <property type="entry name" value="POTASSIUM VOLTAGE-GATED CHANNEL PROTEIN SHAB"/>
    <property type="match status" value="1"/>
</dbReference>
<dbReference type="PRINTS" id="PR00169">
    <property type="entry name" value="KCHANNEL"/>
</dbReference>
<evidence type="ECO:0000256" key="3">
    <source>
        <dbReference type="ARBA" id="ARBA00022692"/>
    </source>
</evidence>
<evidence type="ECO:0000256" key="1">
    <source>
        <dbReference type="ARBA" id="ARBA00004141"/>
    </source>
</evidence>
<reference evidence="12" key="1">
    <citation type="journal article" date="2019" name="Int. J. Syst. Evol. Microbiol.">
        <title>The Global Catalogue of Microorganisms (GCM) 10K type strain sequencing project: providing services to taxonomists for standard genome sequencing and annotation.</title>
        <authorList>
            <consortium name="The Broad Institute Genomics Platform"/>
            <consortium name="The Broad Institute Genome Sequencing Center for Infectious Disease"/>
            <person name="Wu L."/>
            <person name="Ma J."/>
        </authorList>
    </citation>
    <scope>NUCLEOTIDE SEQUENCE [LARGE SCALE GENOMIC DNA]</scope>
    <source>
        <strain evidence="12">TISTR 1511</strain>
    </source>
</reference>
<keyword evidence="7 11" id="KW-0407">Ion channel</keyword>
<keyword evidence="6 9" id="KW-0472">Membrane</keyword>
<feature type="region of interest" description="Disordered" evidence="8">
    <location>
        <begin position="275"/>
        <end position="306"/>
    </location>
</feature>
<dbReference type="Gene3D" id="1.20.5.110">
    <property type="match status" value="1"/>
</dbReference>
<dbReference type="EMBL" id="JBHUNF010000004">
    <property type="protein sequence ID" value="MFD2675022.1"/>
    <property type="molecule type" value="Genomic_DNA"/>
</dbReference>
<evidence type="ECO:0000256" key="7">
    <source>
        <dbReference type="ARBA" id="ARBA00023303"/>
    </source>
</evidence>
<evidence type="ECO:0000259" key="10">
    <source>
        <dbReference type="Pfam" id="PF07885"/>
    </source>
</evidence>
<dbReference type="SUPFAM" id="SSF81324">
    <property type="entry name" value="Voltage-gated potassium channels"/>
    <property type="match status" value="1"/>
</dbReference>
<dbReference type="PANTHER" id="PTHR11537">
    <property type="entry name" value="VOLTAGE-GATED POTASSIUM CHANNEL"/>
    <property type="match status" value="1"/>
</dbReference>
<keyword evidence="12" id="KW-1185">Reference proteome</keyword>
<accession>A0ABW5RJA7</accession>
<protein>
    <submittedName>
        <fullName evidence="11">Potassium channel family protein</fullName>
    </submittedName>
</protein>
<feature type="transmembrane region" description="Helical" evidence="9">
    <location>
        <begin position="28"/>
        <end position="49"/>
    </location>
</feature>
<dbReference type="Pfam" id="PF07885">
    <property type="entry name" value="Ion_trans_2"/>
    <property type="match status" value="1"/>
</dbReference>
<keyword evidence="3 9" id="KW-0812">Transmembrane</keyword>
<proteinExistence type="predicted"/>
<evidence type="ECO:0000313" key="11">
    <source>
        <dbReference type="EMBL" id="MFD2675022.1"/>
    </source>
</evidence>
<dbReference type="Proteomes" id="UP001597453">
    <property type="component" value="Unassembled WGS sequence"/>
</dbReference>
<evidence type="ECO:0000256" key="6">
    <source>
        <dbReference type="ARBA" id="ARBA00023136"/>
    </source>
</evidence>
<evidence type="ECO:0000256" key="9">
    <source>
        <dbReference type="SAM" id="Phobius"/>
    </source>
</evidence>
<feature type="transmembrane region" description="Helical" evidence="9">
    <location>
        <begin position="128"/>
        <end position="147"/>
    </location>
</feature>
<keyword evidence="4 9" id="KW-1133">Transmembrane helix</keyword>
<feature type="domain" description="Potassium channel" evidence="10">
    <location>
        <begin position="137"/>
        <end position="215"/>
    </location>
</feature>
<feature type="transmembrane region" description="Helical" evidence="9">
    <location>
        <begin position="191"/>
        <end position="215"/>
    </location>
</feature>
<sequence length="306" mass="33741">MHRTATERQRAERHIFGVTEQQWHRVSIWPLGFAGLAFLASFSLGVFIPEYSTLLFTRMVEVVVWAIFAVDYVISLYLAHNRIRWFFRHLLLLFIVILPALHPLRLLWSVTVFTAIHRVTSAVLRERVLIMVIAASGLLVYLASLAVWELERNNPMSEVVTYGDAVWWAVMTITTVGYGDIVPITSPARTIGVVLMLAGVASAGCITAILASWLIDVAGERQGRRTATTEHIDLLASEIRMLRAEVAAMHREHGRAGSQPTGTVPTVTNAVPTSVAPTSAAPVLPPEAVSNRTGTLRLPQPEDPPV</sequence>
<evidence type="ECO:0000256" key="4">
    <source>
        <dbReference type="ARBA" id="ARBA00022989"/>
    </source>
</evidence>
<dbReference type="Gene3D" id="1.10.287.70">
    <property type="match status" value="1"/>
</dbReference>
<gene>
    <name evidence="11" type="ORF">ACFSUQ_06915</name>
</gene>
<organism evidence="11 12">
    <name type="scientific">Gulosibacter bifidus</name>
    <dbReference type="NCBI Taxonomy" id="272239"/>
    <lineage>
        <taxon>Bacteria</taxon>
        <taxon>Bacillati</taxon>
        <taxon>Actinomycetota</taxon>
        <taxon>Actinomycetes</taxon>
        <taxon>Micrococcales</taxon>
        <taxon>Microbacteriaceae</taxon>
        <taxon>Gulosibacter</taxon>
    </lineage>
</organism>
<comment type="caution">
    <text evidence="11">The sequence shown here is derived from an EMBL/GenBank/DDBJ whole genome shotgun (WGS) entry which is preliminary data.</text>
</comment>
<dbReference type="RefSeq" id="WP_066057196.1">
    <property type="nucleotide sequence ID" value="NZ_JBHUNF010000004.1"/>
</dbReference>
<dbReference type="GO" id="GO:0034220">
    <property type="term" value="P:monoatomic ion transmembrane transport"/>
    <property type="evidence" value="ECO:0007669"/>
    <property type="project" value="UniProtKB-KW"/>
</dbReference>
<comment type="subcellular location">
    <subcellularLocation>
        <location evidence="1">Membrane</location>
        <topology evidence="1">Multi-pass membrane protein</topology>
    </subcellularLocation>
</comment>
<evidence type="ECO:0000256" key="5">
    <source>
        <dbReference type="ARBA" id="ARBA00023065"/>
    </source>
</evidence>